<reference evidence="1 2" key="1">
    <citation type="submission" date="2020-06" db="EMBL/GenBank/DDBJ databases">
        <title>Methanolobus halotolerans sp. nov., isolated from a saline lake Tus in Siberia.</title>
        <authorList>
            <person name="Shen Y."/>
            <person name="Chen S.-C."/>
            <person name="Lai M.-C."/>
            <person name="Huang H.-H."/>
            <person name="Chiu H.-H."/>
            <person name="Tang S.-L."/>
            <person name="Rogozin D.Y."/>
            <person name="Degermendzhy A.G."/>
        </authorList>
    </citation>
    <scope>NUCLEOTIDE SEQUENCE [LARGE SCALE GENOMIC DNA]</scope>
    <source>
        <strain evidence="1 2">DSM 21339</strain>
    </source>
</reference>
<gene>
    <name evidence="1" type="ORF">HWN40_06735</name>
</gene>
<dbReference type="Proteomes" id="UP000509594">
    <property type="component" value="Chromosome"/>
</dbReference>
<accession>A0A7D5I8V7</accession>
<dbReference type="EMBL" id="CP058215">
    <property type="protein sequence ID" value="QLC49962.1"/>
    <property type="molecule type" value="Genomic_DNA"/>
</dbReference>
<evidence type="ECO:0000313" key="2">
    <source>
        <dbReference type="Proteomes" id="UP000509594"/>
    </source>
</evidence>
<protein>
    <submittedName>
        <fullName evidence="1">Uncharacterized protein</fullName>
    </submittedName>
</protein>
<dbReference type="GeneID" id="55821356"/>
<dbReference type="AlphaFoldDB" id="A0A7D5I8V7"/>
<name>A0A7D5I8V7_9EURY</name>
<proteinExistence type="predicted"/>
<evidence type="ECO:0000313" key="1">
    <source>
        <dbReference type="EMBL" id="QLC49962.1"/>
    </source>
</evidence>
<organism evidence="1 2">
    <name type="scientific">Methanolobus zinderi</name>
    <dbReference type="NCBI Taxonomy" id="536044"/>
    <lineage>
        <taxon>Archaea</taxon>
        <taxon>Methanobacteriati</taxon>
        <taxon>Methanobacteriota</taxon>
        <taxon>Stenosarchaea group</taxon>
        <taxon>Methanomicrobia</taxon>
        <taxon>Methanosarcinales</taxon>
        <taxon>Methanosarcinaceae</taxon>
        <taxon>Methanolobus</taxon>
    </lineage>
</organism>
<sequence>MQEIETAILSIGIVVNTAINASVWYKLGSIQGRVEECENYKVSPK</sequence>
<dbReference type="KEGG" id="mzi:HWN40_06735"/>
<keyword evidence="2" id="KW-1185">Reference proteome</keyword>
<dbReference type="RefSeq" id="WP_176965018.1">
    <property type="nucleotide sequence ID" value="NZ_CP058215.1"/>
</dbReference>